<keyword evidence="10" id="KW-1185">Reference proteome</keyword>
<keyword evidence="3 6" id="KW-0963">Cytoplasm</keyword>
<dbReference type="HAMAP" id="MF_00040">
    <property type="entry name" value="RRF"/>
    <property type="match status" value="1"/>
</dbReference>
<gene>
    <name evidence="6 9" type="primary">frr</name>
    <name evidence="9" type="ORF">JL102_12035</name>
</gene>
<dbReference type="FunFam" id="1.10.132.20:FF:000001">
    <property type="entry name" value="Ribosome-recycling factor"/>
    <property type="match status" value="1"/>
</dbReference>
<dbReference type="FunFam" id="3.30.1360.40:FF:000001">
    <property type="entry name" value="Ribosome-recycling factor"/>
    <property type="match status" value="1"/>
</dbReference>
<evidence type="ECO:0000256" key="2">
    <source>
        <dbReference type="ARBA" id="ARBA00005912"/>
    </source>
</evidence>
<accession>A0A937F850</accession>
<sequence>MEEEINMYLDEARDLMNKAIKHFTGELVKIRAGKASPAILEGLMVQYYGNPTPINQVASITAPDARSLMIKPWEKNVIPEIEKAIINSDLGLNPQNDGEQVIISIPQLTEERRLNLVKQAKAEGEQGKISIRNVRKETNDNLKKLQKDGASEDEIKRAEDKVQALTDDFTKKIEELLEKKEKEIMTV</sequence>
<evidence type="ECO:0000256" key="6">
    <source>
        <dbReference type="HAMAP-Rule" id="MF_00040"/>
    </source>
</evidence>
<reference evidence="9" key="1">
    <citation type="submission" date="2021-01" db="EMBL/GenBank/DDBJ databases">
        <title>Fulvivirga kasyanovii gen. nov., sp nov., a novel member of the phylum Bacteroidetes isolated from seawater in a mussel farm.</title>
        <authorList>
            <person name="Zhao L.-H."/>
            <person name="Wang Z.-J."/>
        </authorList>
    </citation>
    <scope>NUCLEOTIDE SEQUENCE</scope>
    <source>
        <strain evidence="9">2943</strain>
    </source>
</reference>
<comment type="similarity">
    <text evidence="2 6">Belongs to the RRF family.</text>
</comment>
<proteinExistence type="inferred from homology"/>
<evidence type="ECO:0000256" key="7">
    <source>
        <dbReference type="SAM" id="Coils"/>
    </source>
</evidence>
<name>A0A937F850_9BACT</name>
<dbReference type="RefSeq" id="WP_202244662.1">
    <property type="nucleotide sequence ID" value="NZ_JAESIY010000006.1"/>
</dbReference>
<evidence type="ECO:0000313" key="9">
    <source>
        <dbReference type="EMBL" id="MBL3656866.1"/>
    </source>
</evidence>
<feature type="coiled-coil region" evidence="7">
    <location>
        <begin position="128"/>
        <end position="175"/>
    </location>
</feature>
<dbReference type="InterPro" id="IPR036191">
    <property type="entry name" value="RRF_sf"/>
</dbReference>
<feature type="domain" description="Ribosome recycling factor" evidence="8">
    <location>
        <begin position="25"/>
        <end position="185"/>
    </location>
</feature>
<comment type="subcellular location">
    <subcellularLocation>
        <location evidence="1 6">Cytoplasm</location>
    </subcellularLocation>
</comment>
<dbReference type="Gene3D" id="1.10.132.20">
    <property type="entry name" value="Ribosome-recycling factor"/>
    <property type="match status" value="1"/>
</dbReference>
<evidence type="ECO:0000256" key="1">
    <source>
        <dbReference type="ARBA" id="ARBA00004496"/>
    </source>
</evidence>
<evidence type="ECO:0000256" key="4">
    <source>
        <dbReference type="ARBA" id="ARBA00022917"/>
    </source>
</evidence>
<dbReference type="InterPro" id="IPR002661">
    <property type="entry name" value="Ribosome_recyc_fac"/>
</dbReference>
<dbReference type="PANTHER" id="PTHR20982:SF3">
    <property type="entry name" value="MITOCHONDRIAL RIBOSOME RECYCLING FACTOR PSEUDO 1"/>
    <property type="match status" value="1"/>
</dbReference>
<dbReference type="Gene3D" id="3.30.1360.40">
    <property type="match status" value="1"/>
</dbReference>
<dbReference type="Pfam" id="PF01765">
    <property type="entry name" value="RRF"/>
    <property type="match status" value="1"/>
</dbReference>
<keyword evidence="7" id="KW-0175">Coiled coil</keyword>
<dbReference type="GO" id="GO:0006415">
    <property type="term" value="P:translational termination"/>
    <property type="evidence" value="ECO:0007669"/>
    <property type="project" value="UniProtKB-UniRule"/>
</dbReference>
<evidence type="ECO:0000256" key="5">
    <source>
        <dbReference type="ARBA" id="ARBA00025050"/>
    </source>
</evidence>
<comment type="caution">
    <text evidence="9">The sequence shown here is derived from an EMBL/GenBank/DDBJ whole genome shotgun (WGS) entry which is preliminary data.</text>
</comment>
<dbReference type="CDD" id="cd00520">
    <property type="entry name" value="RRF"/>
    <property type="match status" value="1"/>
</dbReference>
<evidence type="ECO:0000259" key="8">
    <source>
        <dbReference type="Pfam" id="PF01765"/>
    </source>
</evidence>
<evidence type="ECO:0000256" key="3">
    <source>
        <dbReference type="ARBA" id="ARBA00022490"/>
    </source>
</evidence>
<dbReference type="EMBL" id="JAESIY010000006">
    <property type="protein sequence ID" value="MBL3656866.1"/>
    <property type="molecule type" value="Genomic_DNA"/>
</dbReference>
<dbReference type="GO" id="GO:0043023">
    <property type="term" value="F:ribosomal large subunit binding"/>
    <property type="evidence" value="ECO:0007669"/>
    <property type="project" value="TreeGrafter"/>
</dbReference>
<organism evidence="9 10">
    <name type="scientific">Fulvivirga sediminis</name>
    <dbReference type="NCBI Taxonomy" id="2803949"/>
    <lineage>
        <taxon>Bacteria</taxon>
        <taxon>Pseudomonadati</taxon>
        <taxon>Bacteroidota</taxon>
        <taxon>Cytophagia</taxon>
        <taxon>Cytophagales</taxon>
        <taxon>Fulvivirgaceae</taxon>
        <taxon>Fulvivirga</taxon>
    </lineage>
</organism>
<dbReference type="PANTHER" id="PTHR20982">
    <property type="entry name" value="RIBOSOME RECYCLING FACTOR"/>
    <property type="match status" value="1"/>
</dbReference>
<dbReference type="NCBIfam" id="TIGR00496">
    <property type="entry name" value="frr"/>
    <property type="match status" value="1"/>
</dbReference>
<dbReference type="InterPro" id="IPR023584">
    <property type="entry name" value="Ribosome_recyc_fac_dom"/>
</dbReference>
<dbReference type="Proteomes" id="UP000659388">
    <property type="component" value="Unassembled WGS sequence"/>
</dbReference>
<dbReference type="SUPFAM" id="SSF55194">
    <property type="entry name" value="Ribosome recycling factor, RRF"/>
    <property type="match status" value="1"/>
</dbReference>
<keyword evidence="4 6" id="KW-0648">Protein biosynthesis</keyword>
<dbReference type="AlphaFoldDB" id="A0A937F850"/>
<comment type="function">
    <text evidence="5 6">Responsible for the release of ribosomes from messenger RNA at the termination of protein biosynthesis. May increase the efficiency of translation by recycling ribosomes from one round of translation to another.</text>
</comment>
<evidence type="ECO:0000313" key="10">
    <source>
        <dbReference type="Proteomes" id="UP000659388"/>
    </source>
</evidence>
<protein>
    <recommendedName>
        <fullName evidence="6">Ribosome-recycling factor</fullName>
        <shortName evidence="6">RRF</shortName>
    </recommendedName>
    <alternativeName>
        <fullName evidence="6">Ribosome-releasing factor</fullName>
    </alternativeName>
</protein>
<dbReference type="GO" id="GO:0005737">
    <property type="term" value="C:cytoplasm"/>
    <property type="evidence" value="ECO:0007669"/>
    <property type="project" value="UniProtKB-SubCell"/>
</dbReference>